<dbReference type="PANTHER" id="PTHR43198:SF5">
    <property type="entry name" value="BIFUNCTIONAL TENA-E PROTEIN"/>
    <property type="match status" value="1"/>
</dbReference>
<evidence type="ECO:0000256" key="4">
    <source>
        <dbReference type="ARBA" id="ARBA00022801"/>
    </source>
</evidence>
<evidence type="ECO:0000256" key="10">
    <source>
        <dbReference type="ARBA" id="ARBA00079571"/>
    </source>
</evidence>
<dbReference type="SUPFAM" id="SSF48613">
    <property type="entry name" value="Heme oxygenase-like"/>
    <property type="match status" value="1"/>
</dbReference>
<reference evidence="13 14" key="1">
    <citation type="submission" date="2024-01" db="EMBL/GenBank/DDBJ databases">
        <title>The genomes of 5 underutilized Papilionoideae crops provide insights into root nodulation and disease resistanc.</title>
        <authorList>
            <person name="Jiang F."/>
        </authorList>
    </citation>
    <scope>NUCLEOTIDE SEQUENCE [LARGE SCALE GENOMIC DNA]</scope>
    <source>
        <strain evidence="13">DUOXIRENSHENG_FW03</strain>
        <tissue evidence="13">Leaves</tissue>
    </source>
</reference>
<dbReference type="GO" id="GO:0009228">
    <property type="term" value="P:thiamine biosynthetic process"/>
    <property type="evidence" value="ECO:0007669"/>
    <property type="project" value="UniProtKB-KW"/>
</dbReference>
<evidence type="ECO:0000259" key="12">
    <source>
        <dbReference type="Pfam" id="PF03070"/>
    </source>
</evidence>
<sequence length="267" mass="30657">MFIRLGPSSSFLGVHGLGFWLKATCRVELALLYKTKSDCKKEEVRERMEAGMSELWMKKHRLLYQAATRHPFILSIRDATINIASFKTWLAQDYLFVRAFVPFVASVIIKAWKESDESGDMEVILGGMASLEDEISWFKREAANWGISLSEVLPQQANKNYCRLLESLMNPDVEYTVVMTAFWAIEAVYQESFAHCIEEGSKTPPELKETCARWGNQAFGNYCQSLQKIADRRLQKASDEELKKAEVMLMSVLEHEVEFWNMSRGNV</sequence>
<dbReference type="InterPro" id="IPR004305">
    <property type="entry name" value="Thiaminase-2/PQQC"/>
</dbReference>
<dbReference type="InterPro" id="IPR050967">
    <property type="entry name" value="Thiamine_Salvage_TenA"/>
</dbReference>
<evidence type="ECO:0000256" key="1">
    <source>
        <dbReference type="ARBA" id="ARBA00001881"/>
    </source>
</evidence>
<keyword evidence="6" id="KW-1015">Disulfide bond</keyword>
<dbReference type="CDD" id="cd19357">
    <property type="entry name" value="TenA_E_At3g16990-like"/>
    <property type="match status" value="1"/>
</dbReference>
<evidence type="ECO:0000256" key="8">
    <source>
        <dbReference type="ARBA" id="ARBA00060919"/>
    </source>
</evidence>
<keyword evidence="14" id="KW-1185">Reference proteome</keyword>
<comment type="pathway">
    <text evidence="2">Cofactor biosynthesis; thiamine diphosphate biosynthesis.</text>
</comment>
<evidence type="ECO:0000256" key="2">
    <source>
        <dbReference type="ARBA" id="ARBA00004948"/>
    </source>
</evidence>
<organism evidence="13 14">
    <name type="scientific">Psophocarpus tetragonolobus</name>
    <name type="common">Winged bean</name>
    <name type="synonym">Dolichos tetragonolobus</name>
    <dbReference type="NCBI Taxonomy" id="3891"/>
    <lineage>
        <taxon>Eukaryota</taxon>
        <taxon>Viridiplantae</taxon>
        <taxon>Streptophyta</taxon>
        <taxon>Embryophyta</taxon>
        <taxon>Tracheophyta</taxon>
        <taxon>Spermatophyta</taxon>
        <taxon>Magnoliopsida</taxon>
        <taxon>eudicotyledons</taxon>
        <taxon>Gunneridae</taxon>
        <taxon>Pentapetalae</taxon>
        <taxon>rosids</taxon>
        <taxon>fabids</taxon>
        <taxon>Fabales</taxon>
        <taxon>Fabaceae</taxon>
        <taxon>Papilionoideae</taxon>
        <taxon>50 kb inversion clade</taxon>
        <taxon>NPAAA clade</taxon>
        <taxon>indigoferoid/millettioid clade</taxon>
        <taxon>Phaseoleae</taxon>
        <taxon>Psophocarpus</taxon>
    </lineage>
</organism>
<evidence type="ECO:0000313" key="13">
    <source>
        <dbReference type="EMBL" id="KAK7387990.1"/>
    </source>
</evidence>
<evidence type="ECO:0000256" key="9">
    <source>
        <dbReference type="ARBA" id="ARBA00077314"/>
    </source>
</evidence>
<accession>A0AAN9XCM0</accession>
<dbReference type="Pfam" id="PF03070">
    <property type="entry name" value="TENA_THI-4"/>
    <property type="match status" value="1"/>
</dbReference>
<evidence type="ECO:0000256" key="7">
    <source>
        <dbReference type="ARBA" id="ARBA00050721"/>
    </source>
</evidence>
<comment type="caution">
    <text evidence="13">The sequence shown here is derived from an EMBL/GenBank/DDBJ whole genome shotgun (WGS) entry which is preliminary data.</text>
</comment>
<dbReference type="FunFam" id="1.20.910.10:FF:000007">
    <property type="entry name" value="Bifunctional TENA-E protein"/>
    <property type="match status" value="1"/>
</dbReference>
<name>A0AAN9XCM0_PSOTE</name>
<dbReference type="AlphaFoldDB" id="A0AAN9XCM0"/>
<dbReference type="Proteomes" id="UP001386955">
    <property type="component" value="Unassembled WGS sequence"/>
</dbReference>
<evidence type="ECO:0000256" key="11">
    <source>
        <dbReference type="ARBA" id="ARBA00082825"/>
    </source>
</evidence>
<dbReference type="GO" id="GO:0050334">
    <property type="term" value="F:thiaminase activity"/>
    <property type="evidence" value="ECO:0007669"/>
    <property type="project" value="UniProtKB-EC"/>
</dbReference>
<proteinExistence type="inferred from homology"/>
<dbReference type="GO" id="GO:0005829">
    <property type="term" value="C:cytosol"/>
    <property type="evidence" value="ECO:0007669"/>
    <property type="project" value="TreeGrafter"/>
</dbReference>
<keyword evidence="4" id="KW-0378">Hydrolase</keyword>
<gene>
    <name evidence="13" type="ORF">VNO78_22789</name>
</gene>
<evidence type="ECO:0000313" key="14">
    <source>
        <dbReference type="Proteomes" id="UP001386955"/>
    </source>
</evidence>
<keyword evidence="5" id="KW-0784">Thiamine biosynthesis</keyword>
<protein>
    <recommendedName>
        <fullName evidence="3">aminopyrimidine aminohydrolase</fullName>
        <ecNumber evidence="3">3.5.99.2</ecNumber>
    </recommendedName>
    <alternativeName>
        <fullName evidence="10">Aminopyrimidine aminohydrolase</fullName>
    </alternativeName>
    <alternativeName>
        <fullName evidence="11">Formylaminopyrimidine amidohydrolase</fullName>
    </alternativeName>
    <alternativeName>
        <fullName evidence="9">Formylaminopyrimidine deformylase</fullName>
    </alternativeName>
</protein>
<dbReference type="Gene3D" id="1.20.910.10">
    <property type="entry name" value="Heme oxygenase-like"/>
    <property type="match status" value="1"/>
</dbReference>
<dbReference type="EC" id="3.5.99.2" evidence="3"/>
<comment type="similarity">
    <text evidence="8">Belongs to the thiaminase-2 family.</text>
</comment>
<dbReference type="InterPro" id="IPR016084">
    <property type="entry name" value="Haem_Oase-like_multi-hlx"/>
</dbReference>
<feature type="domain" description="Thiaminase-2/PQQC" evidence="12">
    <location>
        <begin position="58"/>
        <end position="264"/>
    </location>
</feature>
<comment type="catalytic activity">
    <reaction evidence="7">
        <text>N-formyl-4-amino-5-aminomethyl-2-methylpyrimidine + H2O = 4-amino-5-aminomethyl-2-methylpyrimidine + formate</text>
        <dbReference type="Rhea" id="RHEA:46212"/>
        <dbReference type="ChEBI" id="CHEBI:15377"/>
        <dbReference type="ChEBI" id="CHEBI:15740"/>
        <dbReference type="ChEBI" id="CHEBI:63416"/>
        <dbReference type="ChEBI" id="CHEBI:85895"/>
    </reaction>
</comment>
<evidence type="ECO:0000256" key="6">
    <source>
        <dbReference type="ARBA" id="ARBA00023157"/>
    </source>
</evidence>
<dbReference type="EMBL" id="JAYMYS010000006">
    <property type="protein sequence ID" value="KAK7387990.1"/>
    <property type="molecule type" value="Genomic_DNA"/>
</dbReference>
<comment type="catalytic activity">
    <reaction evidence="1">
        <text>4-amino-5-aminomethyl-2-methylpyrimidine + H2O = 4-amino-5-hydroxymethyl-2-methylpyrimidine + NH4(+)</text>
        <dbReference type="Rhea" id="RHEA:31799"/>
        <dbReference type="ChEBI" id="CHEBI:15377"/>
        <dbReference type="ChEBI" id="CHEBI:16892"/>
        <dbReference type="ChEBI" id="CHEBI:28938"/>
        <dbReference type="ChEBI" id="CHEBI:63416"/>
        <dbReference type="EC" id="3.5.99.2"/>
    </reaction>
</comment>
<dbReference type="PANTHER" id="PTHR43198">
    <property type="entry name" value="BIFUNCTIONAL TH2 PROTEIN"/>
    <property type="match status" value="1"/>
</dbReference>
<evidence type="ECO:0000256" key="3">
    <source>
        <dbReference type="ARBA" id="ARBA00012684"/>
    </source>
</evidence>
<evidence type="ECO:0000256" key="5">
    <source>
        <dbReference type="ARBA" id="ARBA00022977"/>
    </source>
</evidence>